<feature type="compositionally biased region" description="Polar residues" evidence="1">
    <location>
        <begin position="1"/>
        <end position="16"/>
    </location>
</feature>
<gene>
    <name evidence="2" type="ORF">TK0001_3430</name>
</gene>
<feature type="region of interest" description="Disordered" evidence="1">
    <location>
        <begin position="1"/>
        <end position="42"/>
    </location>
</feature>
<evidence type="ECO:0000313" key="2">
    <source>
        <dbReference type="EMBL" id="SOR30032.1"/>
    </source>
</evidence>
<dbReference type="AlphaFoldDB" id="A0A2N9AS05"/>
<protein>
    <submittedName>
        <fullName evidence="2">Cupin</fullName>
    </submittedName>
</protein>
<evidence type="ECO:0000313" key="3">
    <source>
        <dbReference type="Proteomes" id="UP000233769"/>
    </source>
</evidence>
<accession>A0A2N9AS05</accession>
<sequence length="42" mass="4396">MFLPGNTLQDLRTTNEPDVLQGYGSGPVGVNDPHPADDASKA</sequence>
<proteinExistence type="predicted"/>
<name>A0A2N9AS05_METEX</name>
<dbReference type="Proteomes" id="UP000233769">
    <property type="component" value="Chromosome tk0001"/>
</dbReference>
<organism evidence="2 3">
    <name type="scientific">Methylorubrum extorquens</name>
    <name type="common">Methylobacterium dichloromethanicum</name>
    <name type="synonym">Methylobacterium extorquens</name>
    <dbReference type="NCBI Taxonomy" id="408"/>
    <lineage>
        <taxon>Bacteria</taxon>
        <taxon>Pseudomonadati</taxon>
        <taxon>Pseudomonadota</taxon>
        <taxon>Alphaproteobacteria</taxon>
        <taxon>Hyphomicrobiales</taxon>
        <taxon>Methylobacteriaceae</taxon>
        <taxon>Methylorubrum</taxon>
    </lineage>
</organism>
<evidence type="ECO:0000256" key="1">
    <source>
        <dbReference type="SAM" id="MobiDB-lite"/>
    </source>
</evidence>
<reference evidence="3" key="1">
    <citation type="submission" date="2017-10" db="EMBL/GenBank/DDBJ databases">
        <authorList>
            <person name="Regsiter A."/>
            <person name="William W."/>
        </authorList>
    </citation>
    <scope>NUCLEOTIDE SEQUENCE [LARGE SCALE GENOMIC DNA]</scope>
</reference>
<dbReference type="EMBL" id="LT962688">
    <property type="protein sequence ID" value="SOR30032.1"/>
    <property type="molecule type" value="Genomic_DNA"/>
</dbReference>